<dbReference type="InterPro" id="IPR008988">
    <property type="entry name" value="Transcriptional_repressor_C"/>
</dbReference>
<comment type="caution">
    <text evidence="5">Lacks conserved residue(s) required for the propagation of feature annotation.</text>
</comment>
<name>A0A1M4XVG7_9FIRM</name>
<comment type="function">
    <text evidence="5">Acts both as a biotin--[acetyl-CoA-carboxylase] ligase and a repressor.</text>
</comment>
<evidence type="ECO:0000259" key="6">
    <source>
        <dbReference type="PROSITE" id="PS51733"/>
    </source>
</evidence>
<feature type="binding site" evidence="5">
    <location>
        <position position="116"/>
    </location>
    <ligand>
        <name>biotin</name>
        <dbReference type="ChEBI" id="CHEBI:57586"/>
    </ligand>
</feature>
<dbReference type="STRING" id="1120975.SAMN02746064_01598"/>
<dbReference type="Gene3D" id="1.10.10.10">
    <property type="entry name" value="Winged helix-like DNA-binding domain superfamily/Winged helix DNA-binding domain"/>
    <property type="match status" value="1"/>
</dbReference>
<gene>
    <name evidence="5" type="primary">birA</name>
    <name evidence="7" type="ORF">SAMN02746064_01598</name>
</gene>
<keyword evidence="5" id="KW-0804">Transcription</keyword>
<dbReference type="Gene3D" id="3.30.930.10">
    <property type="entry name" value="Bira Bifunctional Protein, Domain 2"/>
    <property type="match status" value="1"/>
</dbReference>
<dbReference type="Pfam" id="PF08279">
    <property type="entry name" value="HTH_11"/>
    <property type="match status" value="1"/>
</dbReference>
<evidence type="ECO:0000256" key="2">
    <source>
        <dbReference type="ARBA" id="ARBA00022741"/>
    </source>
</evidence>
<dbReference type="NCBIfam" id="TIGR00121">
    <property type="entry name" value="birA_ligase"/>
    <property type="match status" value="1"/>
</dbReference>
<comment type="catalytic activity">
    <reaction evidence="5">
        <text>biotin + L-lysyl-[protein] + ATP = N(6)-biotinyl-L-lysyl-[protein] + AMP + diphosphate + H(+)</text>
        <dbReference type="Rhea" id="RHEA:11756"/>
        <dbReference type="Rhea" id="RHEA-COMP:9752"/>
        <dbReference type="Rhea" id="RHEA-COMP:10505"/>
        <dbReference type="ChEBI" id="CHEBI:15378"/>
        <dbReference type="ChEBI" id="CHEBI:29969"/>
        <dbReference type="ChEBI" id="CHEBI:30616"/>
        <dbReference type="ChEBI" id="CHEBI:33019"/>
        <dbReference type="ChEBI" id="CHEBI:57586"/>
        <dbReference type="ChEBI" id="CHEBI:83144"/>
        <dbReference type="ChEBI" id="CHEBI:456215"/>
        <dbReference type="EC" id="6.3.4.15"/>
    </reaction>
</comment>
<dbReference type="InterPro" id="IPR003142">
    <property type="entry name" value="BPL_C"/>
</dbReference>
<dbReference type="InterPro" id="IPR004143">
    <property type="entry name" value="BPL_LPL_catalytic"/>
</dbReference>
<dbReference type="HAMAP" id="MF_00978">
    <property type="entry name" value="Bifunct_BirA"/>
    <property type="match status" value="1"/>
</dbReference>
<feature type="binding site" evidence="5">
    <location>
        <begin position="92"/>
        <end position="94"/>
    </location>
    <ligand>
        <name>biotin</name>
        <dbReference type="ChEBI" id="CHEBI:57586"/>
    </ligand>
</feature>
<dbReference type="Proteomes" id="UP000184251">
    <property type="component" value="Unassembled WGS sequence"/>
</dbReference>
<accession>A0A1M4XVG7</accession>
<keyword evidence="4 5" id="KW-0092">Biotin</keyword>
<evidence type="ECO:0000256" key="1">
    <source>
        <dbReference type="ARBA" id="ARBA00022598"/>
    </source>
</evidence>
<feature type="binding site" evidence="5">
    <location>
        <position position="187"/>
    </location>
    <ligand>
        <name>biotin</name>
        <dbReference type="ChEBI" id="CHEBI:57586"/>
    </ligand>
</feature>
<proteinExistence type="inferred from homology"/>
<dbReference type="InterPro" id="IPR036390">
    <property type="entry name" value="WH_DNA-bd_sf"/>
</dbReference>
<feature type="domain" description="BPL/LPL catalytic" evidence="6">
    <location>
        <begin position="69"/>
        <end position="262"/>
    </location>
</feature>
<dbReference type="InterPro" id="IPR036388">
    <property type="entry name" value="WH-like_DNA-bd_sf"/>
</dbReference>
<comment type="similarity">
    <text evidence="5">Belongs to the biotin--protein ligase family.</text>
</comment>
<evidence type="ECO:0000256" key="3">
    <source>
        <dbReference type="ARBA" id="ARBA00022840"/>
    </source>
</evidence>
<dbReference type="GO" id="GO:0004077">
    <property type="term" value="F:biotin--[biotin carboxyl-carrier protein] ligase activity"/>
    <property type="evidence" value="ECO:0007669"/>
    <property type="project" value="UniProtKB-UniRule"/>
</dbReference>
<dbReference type="GO" id="GO:0003677">
    <property type="term" value="F:DNA binding"/>
    <property type="evidence" value="ECO:0007669"/>
    <property type="project" value="UniProtKB-UniRule"/>
</dbReference>
<keyword evidence="5" id="KW-0805">Transcription regulation</keyword>
<keyword evidence="8" id="KW-1185">Reference proteome</keyword>
<dbReference type="CDD" id="cd16442">
    <property type="entry name" value="BPL"/>
    <property type="match status" value="1"/>
</dbReference>
<dbReference type="SUPFAM" id="SSF50037">
    <property type="entry name" value="C-terminal domain of transcriptional repressors"/>
    <property type="match status" value="1"/>
</dbReference>
<dbReference type="OrthoDB" id="9807064at2"/>
<dbReference type="InterPro" id="IPR030855">
    <property type="entry name" value="Bifunct_BirA"/>
</dbReference>
<dbReference type="InterPro" id="IPR045864">
    <property type="entry name" value="aa-tRNA-synth_II/BPL/LPL"/>
</dbReference>
<dbReference type="AlphaFoldDB" id="A0A1M4XVG7"/>
<dbReference type="Gene3D" id="2.30.30.100">
    <property type="match status" value="1"/>
</dbReference>
<dbReference type="PROSITE" id="PS51733">
    <property type="entry name" value="BPL_LPL_CATALYTIC"/>
    <property type="match status" value="1"/>
</dbReference>
<keyword evidence="1 5" id="KW-0436">Ligase</keyword>
<dbReference type="PANTHER" id="PTHR12835:SF5">
    <property type="entry name" value="BIOTIN--PROTEIN LIGASE"/>
    <property type="match status" value="1"/>
</dbReference>
<keyword evidence="5" id="KW-0678">Repressor</keyword>
<dbReference type="SUPFAM" id="SSF55681">
    <property type="entry name" value="Class II aaRS and biotin synthetases"/>
    <property type="match status" value="1"/>
</dbReference>
<dbReference type="RefSeq" id="WP_073270863.1">
    <property type="nucleotide sequence ID" value="NZ_FQTU01000011.1"/>
</dbReference>
<dbReference type="GO" id="GO:0006355">
    <property type="term" value="P:regulation of DNA-templated transcription"/>
    <property type="evidence" value="ECO:0007669"/>
    <property type="project" value="UniProtKB-UniRule"/>
</dbReference>
<evidence type="ECO:0000256" key="4">
    <source>
        <dbReference type="ARBA" id="ARBA00023267"/>
    </source>
</evidence>
<evidence type="ECO:0000313" key="8">
    <source>
        <dbReference type="Proteomes" id="UP000184251"/>
    </source>
</evidence>
<evidence type="ECO:0000313" key="7">
    <source>
        <dbReference type="EMBL" id="SHE97479.1"/>
    </source>
</evidence>
<organism evidence="7 8">
    <name type="scientific">Alkalibacter saccharofermentans DSM 14828</name>
    <dbReference type="NCBI Taxonomy" id="1120975"/>
    <lineage>
        <taxon>Bacteria</taxon>
        <taxon>Bacillati</taxon>
        <taxon>Bacillota</taxon>
        <taxon>Clostridia</taxon>
        <taxon>Eubacteriales</taxon>
        <taxon>Eubacteriaceae</taxon>
        <taxon>Alkalibacter</taxon>
    </lineage>
</organism>
<dbReference type="InterPro" id="IPR004408">
    <property type="entry name" value="Biotin_CoA_COase_ligase"/>
</dbReference>
<evidence type="ECO:0000256" key="5">
    <source>
        <dbReference type="HAMAP-Rule" id="MF_00978"/>
    </source>
</evidence>
<dbReference type="GO" id="GO:0016740">
    <property type="term" value="F:transferase activity"/>
    <property type="evidence" value="ECO:0007669"/>
    <property type="project" value="UniProtKB-ARBA"/>
</dbReference>
<protein>
    <recommendedName>
        <fullName evidence="5">Bifunctional ligase/repressor BirA</fullName>
    </recommendedName>
    <alternativeName>
        <fullName evidence="5">Biotin--[acetyl-CoA-carboxylase] ligase</fullName>
        <ecNumber evidence="5">6.3.4.15</ecNumber>
    </alternativeName>
    <alternativeName>
        <fullName evidence="5">Biotin--protein ligase</fullName>
    </alternativeName>
    <alternativeName>
        <fullName evidence="5">Biotin-[acetyl-CoA carboxylase] synthetase</fullName>
    </alternativeName>
</protein>
<feature type="DNA-binding region" description="H-T-H motif" evidence="5">
    <location>
        <begin position="21"/>
        <end position="40"/>
    </location>
</feature>
<dbReference type="InterPro" id="IPR013196">
    <property type="entry name" value="HTH_11"/>
</dbReference>
<dbReference type="GO" id="GO:0005524">
    <property type="term" value="F:ATP binding"/>
    <property type="evidence" value="ECO:0007669"/>
    <property type="project" value="UniProtKB-UniRule"/>
</dbReference>
<dbReference type="Pfam" id="PF02237">
    <property type="entry name" value="BPL_C"/>
    <property type="match status" value="1"/>
</dbReference>
<dbReference type="EMBL" id="FQTU01000011">
    <property type="protein sequence ID" value="SHE97479.1"/>
    <property type="molecule type" value="Genomic_DNA"/>
</dbReference>
<dbReference type="SUPFAM" id="SSF46785">
    <property type="entry name" value="Winged helix' DNA-binding domain"/>
    <property type="match status" value="1"/>
</dbReference>
<reference evidence="7 8" key="1">
    <citation type="submission" date="2016-11" db="EMBL/GenBank/DDBJ databases">
        <authorList>
            <person name="Jaros S."/>
            <person name="Januszkiewicz K."/>
            <person name="Wedrychowicz H."/>
        </authorList>
    </citation>
    <scope>NUCLEOTIDE SEQUENCE [LARGE SCALE GENOMIC DNA]</scope>
    <source>
        <strain evidence="7 8">DSM 14828</strain>
    </source>
</reference>
<dbReference type="Pfam" id="PF03099">
    <property type="entry name" value="BPL_LplA_LipB"/>
    <property type="match status" value="1"/>
</dbReference>
<dbReference type="GO" id="GO:0009249">
    <property type="term" value="P:protein lipoylation"/>
    <property type="evidence" value="ECO:0007669"/>
    <property type="project" value="UniProtKB-ARBA"/>
</dbReference>
<dbReference type="GO" id="GO:0005737">
    <property type="term" value="C:cytoplasm"/>
    <property type="evidence" value="ECO:0007669"/>
    <property type="project" value="TreeGrafter"/>
</dbReference>
<dbReference type="PANTHER" id="PTHR12835">
    <property type="entry name" value="BIOTIN PROTEIN LIGASE"/>
    <property type="match status" value="1"/>
</dbReference>
<keyword evidence="2 5" id="KW-0547">Nucleotide-binding</keyword>
<sequence>MSNKEKILRYLELGTGKIFSGGFLAQELGISRTAVWKNIQTLIHDGYPVISVPNKGYYLDEKKDILSKNIISSMLNTKFIGKQLEIYKSVESTNDLLKDLAREGAVEGTVVIGDEQTKGKGRRGRSFHSPMGKGVYMSILLRPEMDPESALKITVIAAVAESLAIEELFDIKAEIKWVNDIFIKGRKVSGILTEASMEMESGKLEYVVVGIGVNVAGTKEALPEDVAKTAGFITEFADKDRSRNEVAALILNKFEELYMHWEFKDVLEIYRKRSFLTGKEVTVIKNGEERRAKALDIDDRGNLNVEYDSGARETLSSGEVSVRKNM</sequence>
<keyword evidence="5" id="KW-0238">DNA-binding</keyword>
<keyword evidence="3 5" id="KW-0067">ATP-binding</keyword>
<dbReference type="EC" id="6.3.4.15" evidence="5"/>